<dbReference type="PRINTS" id="PR00080">
    <property type="entry name" value="SDRFAMILY"/>
</dbReference>
<feature type="domain" description="Ketoreductase" evidence="3">
    <location>
        <begin position="6"/>
        <end position="187"/>
    </location>
</feature>
<dbReference type="NCBIfam" id="NF009466">
    <property type="entry name" value="PRK12826.1-2"/>
    <property type="match status" value="1"/>
</dbReference>
<sequence length="254" mass="27235">MQLAGKVAMVTGSTQGIGRAVAERLAQSGADVVVCGSKPSDRAEETARRVRAHGQRATIVTGDLADVETNRRLIAEGVEAMGQLDILVNNAGLEIDSSFLDVEESDYDKVLDLNLKGVFFTTQAFVRHLRDTERGGRIINMSSVHEDLPFPGFTSYCLSKGGIRMLTRNLAVELAPLGITVNSVAPGAIKTPINSALDEDPEKLRNLLGNIPLNRLGRPEDIAGVVAFLASEEAAYMTGASLPVDGGLLWQYEE</sequence>
<comment type="caution">
    <text evidence="4">The sequence shown here is derived from an EMBL/GenBank/DDBJ whole genome shotgun (WGS) entry which is preliminary data.</text>
</comment>
<dbReference type="PANTHER" id="PTHR43639">
    <property type="entry name" value="OXIDOREDUCTASE, SHORT-CHAIN DEHYDROGENASE/REDUCTASE FAMILY (AFU_ORTHOLOGUE AFUA_5G02870)"/>
    <property type="match status" value="1"/>
</dbReference>
<dbReference type="NCBIfam" id="NF005559">
    <property type="entry name" value="PRK07231.1"/>
    <property type="match status" value="1"/>
</dbReference>
<evidence type="ECO:0000313" key="5">
    <source>
        <dbReference type="Proteomes" id="UP000646745"/>
    </source>
</evidence>
<protein>
    <submittedName>
        <fullName evidence="4">Glucose-1-dehydrogenase</fullName>
    </submittedName>
</protein>
<evidence type="ECO:0000313" key="4">
    <source>
        <dbReference type="EMBL" id="GHB15889.1"/>
    </source>
</evidence>
<dbReference type="EMBL" id="BMZI01000003">
    <property type="protein sequence ID" value="GHB15889.1"/>
    <property type="molecule type" value="Genomic_DNA"/>
</dbReference>
<dbReference type="Proteomes" id="UP000646745">
    <property type="component" value="Unassembled WGS sequence"/>
</dbReference>
<proteinExistence type="inferred from homology"/>
<accession>A0ABQ3DUE3</accession>
<gene>
    <name evidence="4" type="primary">gdh</name>
    <name evidence="4" type="ORF">GCM10009038_12760</name>
</gene>
<dbReference type="RefSeq" id="WP_189443850.1">
    <property type="nucleotide sequence ID" value="NZ_BMZI01000003.1"/>
</dbReference>
<keyword evidence="5" id="KW-1185">Reference proteome</keyword>
<dbReference type="PRINTS" id="PR00081">
    <property type="entry name" value="GDHRDH"/>
</dbReference>
<evidence type="ECO:0000256" key="2">
    <source>
        <dbReference type="ARBA" id="ARBA00023002"/>
    </source>
</evidence>
<comment type="similarity">
    <text evidence="1">Belongs to the short-chain dehydrogenases/reductases (SDR) family.</text>
</comment>
<dbReference type="Pfam" id="PF13561">
    <property type="entry name" value="adh_short_C2"/>
    <property type="match status" value="1"/>
</dbReference>
<organism evidence="4 5">
    <name type="scientific">Salinicola rhizosphaerae</name>
    <dbReference type="NCBI Taxonomy" id="1443141"/>
    <lineage>
        <taxon>Bacteria</taxon>
        <taxon>Pseudomonadati</taxon>
        <taxon>Pseudomonadota</taxon>
        <taxon>Gammaproteobacteria</taxon>
        <taxon>Oceanospirillales</taxon>
        <taxon>Halomonadaceae</taxon>
        <taxon>Salinicola</taxon>
    </lineage>
</organism>
<dbReference type="SUPFAM" id="SSF51735">
    <property type="entry name" value="NAD(P)-binding Rossmann-fold domains"/>
    <property type="match status" value="1"/>
</dbReference>
<dbReference type="InterPro" id="IPR057326">
    <property type="entry name" value="KR_dom"/>
</dbReference>
<dbReference type="InterPro" id="IPR002347">
    <property type="entry name" value="SDR_fam"/>
</dbReference>
<evidence type="ECO:0000259" key="3">
    <source>
        <dbReference type="SMART" id="SM00822"/>
    </source>
</evidence>
<keyword evidence="2" id="KW-0560">Oxidoreductase</keyword>
<dbReference type="SMART" id="SM00822">
    <property type="entry name" value="PKS_KR"/>
    <property type="match status" value="1"/>
</dbReference>
<dbReference type="PANTHER" id="PTHR43639:SF1">
    <property type="entry name" value="SHORT-CHAIN DEHYDROGENASE_REDUCTASE FAMILY PROTEIN"/>
    <property type="match status" value="1"/>
</dbReference>
<name>A0ABQ3DUE3_9GAMM</name>
<evidence type="ECO:0000256" key="1">
    <source>
        <dbReference type="ARBA" id="ARBA00006484"/>
    </source>
</evidence>
<dbReference type="InterPro" id="IPR036291">
    <property type="entry name" value="NAD(P)-bd_dom_sf"/>
</dbReference>
<dbReference type="Gene3D" id="3.40.50.720">
    <property type="entry name" value="NAD(P)-binding Rossmann-like Domain"/>
    <property type="match status" value="1"/>
</dbReference>
<reference evidence="5" key="1">
    <citation type="journal article" date="2019" name="Int. J. Syst. Evol. Microbiol.">
        <title>The Global Catalogue of Microorganisms (GCM) 10K type strain sequencing project: providing services to taxonomists for standard genome sequencing and annotation.</title>
        <authorList>
            <consortium name="The Broad Institute Genomics Platform"/>
            <consortium name="The Broad Institute Genome Sequencing Center for Infectious Disease"/>
            <person name="Wu L."/>
            <person name="Ma J."/>
        </authorList>
    </citation>
    <scope>NUCLEOTIDE SEQUENCE [LARGE SCALE GENOMIC DNA]</scope>
    <source>
        <strain evidence="5">KCTC 32998</strain>
    </source>
</reference>